<dbReference type="OrthoDB" id="9808195at2"/>
<dbReference type="InterPro" id="IPR036264">
    <property type="entry name" value="Bact_exopeptidase_dim_dom"/>
</dbReference>
<dbReference type="SUPFAM" id="SSF53187">
    <property type="entry name" value="Zn-dependent exopeptidases"/>
    <property type="match status" value="1"/>
</dbReference>
<keyword evidence="3" id="KW-0862">Zinc</keyword>
<evidence type="ECO:0000256" key="3">
    <source>
        <dbReference type="PIRSR" id="PIRSR001235-1"/>
    </source>
</evidence>
<dbReference type="CDD" id="cd03884">
    <property type="entry name" value="M20_bAS"/>
    <property type="match status" value="1"/>
</dbReference>
<evidence type="ECO:0000256" key="1">
    <source>
        <dbReference type="ARBA" id="ARBA00006153"/>
    </source>
</evidence>
<dbReference type="PANTHER" id="PTHR32494:SF5">
    <property type="entry name" value="ALLANTOATE AMIDOHYDROLASE"/>
    <property type="match status" value="1"/>
</dbReference>
<dbReference type="AlphaFoldDB" id="A0A495JNU6"/>
<accession>A0A495JNU6</accession>
<dbReference type="NCBIfam" id="NF006770">
    <property type="entry name" value="PRK09290.1-4"/>
    <property type="match status" value="1"/>
</dbReference>
<feature type="binding site" evidence="3">
    <location>
        <position position="198"/>
    </location>
    <ligand>
        <name>Zn(2+)</name>
        <dbReference type="ChEBI" id="CHEBI:29105"/>
        <label>1</label>
    </ligand>
</feature>
<feature type="binding site" evidence="3">
    <location>
        <position position="385"/>
    </location>
    <ligand>
        <name>Zn(2+)</name>
        <dbReference type="ChEBI" id="CHEBI:29105"/>
        <label>2</label>
    </ligand>
</feature>
<feature type="binding site" evidence="4">
    <location>
        <position position="281"/>
    </location>
    <ligand>
        <name>allantoate</name>
        <dbReference type="ChEBI" id="CHEBI:17536"/>
    </ligand>
</feature>
<dbReference type="Pfam" id="PF01546">
    <property type="entry name" value="Peptidase_M20"/>
    <property type="match status" value="1"/>
</dbReference>
<comment type="caution">
    <text evidence="5">The sequence shown here is derived from an EMBL/GenBank/DDBJ whole genome shotgun (WGS) entry which is preliminary data.</text>
</comment>
<evidence type="ECO:0000256" key="4">
    <source>
        <dbReference type="PIRSR" id="PIRSR001235-2"/>
    </source>
</evidence>
<evidence type="ECO:0000256" key="2">
    <source>
        <dbReference type="ARBA" id="ARBA00022801"/>
    </source>
</evidence>
<feature type="binding site" evidence="3">
    <location>
        <position position="103"/>
    </location>
    <ligand>
        <name>Zn(2+)</name>
        <dbReference type="ChEBI" id="CHEBI:29105"/>
        <label>1</label>
    </ligand>
</feature>
<dbReference type="RefSeq" id="WP_121158774.1">
    <property type="nucleotide sequence ID" value="NZ_RBKT01000001.1"/>
</dbReference>
<comment type="cofactor">
    <cofactor evidence="3">
        <name>Zn(2+)</name>
        <dbReference type="ChEBI" id="CHEBI:29105"/>
    </cofactor>
    <text evidence="3">Binds 2 Zn(2+) ions per subunit.</text>
</comment>
<gene>
    <name evidence="5" type="ORF">BDK92_4884</name>
</gene>
<sequence length="426" mass="44900">MLSDSVVEGPLPNGGDVAAFRKLWDQIAPVGRDPVSGGYLRFAFTEPELRLRDWFRQQAADRGMPVESDGNGNLIAWYGDPGAGDAVLVGSHFDSVPHGGAYDGPLGIVSAWLALDRIREHGPAPRRPIGVVAFAEEEGARFGVPCLGSRLLTGELDVDRAAALTDRDGITLAKALGDEPAGARPDLLARIGAFVELHVEQGRALVDLAAPVGVASGIWPHGRWRMDFTGEANHAGTTRMADRRDPMLTYAFTVLAANKEARRFGAQATVGRVEVEPNATNAVPSLVRGWLDARAAEVATLDTLIEAIGQKATERAVRDGTALRLTRESVTPLVEFDGGLIDLFQRVLHGGVPVLPTAAGHDAGVLAGHLPTAMLFVRNPTGVSHSPAETAEDIDCAAGVARLADVLTTLATGPETTPDTEPGDAP</sequence>
<dbReference type="PIRSF" id="PIRSF001235">
    <property type="entry name" value="Amidase_carbamoylase"/>
    <property type="match status" value="1"/>
</dbReference>
<comment type="similarity">
    <text evidence="1">Belongs to the peptidase M20 family.</text>
</comment>
<keyword evidence="6" id="KW-1185">Reference proteome</keyword>
<keyword evidence="3" id="KW-0479">Metal-binding</keyword>
<dbReference type="NCBIfam" id="TIGR01879">
    <property type="entry name" value="hydantase"/>
    <property type="match status" value="1"/>
</dbReference>
<reference evidence="5 6" key="1">
    <citation type="submission" date="2018-10" db="EMBL/GenBank/DDBJ databases">
        <title>Sequencing the genomes of 1000 actinobacteria strains.</title>
        <authorList>
            <person name="Klenk H.-P."/>
        </authorList>
    </citation>
    <scope>NUCLEOTIDE SEQUENCE [LARGE SCALE GENOMIC DNA]</scope>
    <source>
        <strain evidence="5 6">DSM 45175</strain>
    </source>
</reference>
<evidence type="ECO:0000313" key="6">
    <source>
        <dbReference type="Proteomes" id="UP000277671"/>
    </source>
</evidence>
<dbReference type="GO" id="GO:0016813">
    <property type="term" value="F:hydrolase activity, acting on carbon-nitrogen (but not peptide) bonds, in linear amidines"/>
    <property type="evidence" value="ECO:0007669"/>
    <property type="project" value="InterPro"/>
</dbReference>
<protein>
    <submittedName>
        <fullName evidence="5">N-carbamoyl-L-amino-acid hydrolase</fullName>
    </submittedName>
</protein>
<feature type="binding site" evidence="3">
    <location>
        <position position="103"/>
    </location>
    <ligand>
        <name>Zn(2+)</name>
        <dbReference type="ChEBI" id="CHEBI:29105"/>
        <label>2</label>
    </ligand>
</feature>
<proteinExistence type="inferred from homology"/>
<dbReference type="Proteomes" id="UP000277671">
    <property type="component" value="Unassembled WGS sequence"/>
</dbReference>
<evidence type="ECO:0000313" key="5">
    <source>
        <dbReference type="EMBL" id="RKR90511.1"/>
    </source>
</evidence>
<dbReference type="InterPro" id="IPR010158">
    <property type="entry name" value="Amidase_Cbmase"/>
</dbReference>
<dbReference type="InterPro" id="IPR002933">
    <property type="entry name" value="Peptidase_M20"/>
</dbReference>
<organism evidence="5 6">
    <name type="scientific">Micromonospora pisi</name>
    <dbReference type="NCBI Taxonomy" id="589240"/>
    <lineage>
        <taxon>Bacteria</taxon>
        <taxon>Bacillati</taxon>
        <taxon>Actinomycetota</taxon>
        <taxon>Actinomycetes</taxon>
        <taxon>Micromonosporales</taxon>
        <taxon>Micromonosporaceae</taxon>
        <taxon>Micromonospora</taxon>
    </lineage>
</organism>
<dbReference type="Gene3D" id="3.40.630.10">
    <property type="entry name" value="Zn peptidases"/>
    <property type="match status" value="1"/>
</dbReference>
<feature type="binding site" evidence="3">
    <location>
        <position position="138"/>
    </location>
    <ligand>
        <name>Zn(2+)</name>
        <dbReference type="ChEBI" id="CHEBI:29105"/>
        <label>2</label>
    </ligand>
</feature>
<name>A0A495JNU6_9ACTN</name>
<feature type="binding site" evidence="4">
    <location>
        <position position="223"/>
    </location>
    <ligand>
        <name>allantoate</name>
        <dbReference type="ChEBI" id="CHEBI:17536"/>
    </ligand>
</feature>
<keyword evidence="2 5" id="KW-0378">Hydrolase</keyword>
<dbReference type="Gene3D" id="3.30.70.360">
    <property type="match status" value="1"/>
</dbReference>
<dbReference type="EMBL" id="RBKT01000001">
    <property type="protein sequence ID" value="RKR90511.1"/>
    <property type="molecule type" value="Genomic_DNA"/>
</dbReference>
<dbReference type="GO" id="GO:0046872">
    <property type="term" value="F:metal ion binding"/>
    <property type="evidence" value="ECO:0007669"/>
    <property type="project" value="UniProtKB-KW"/>
</dbReference>
<dbReference type="PANTHER" id="PTHR32494">
    <property type="entry name" value="ALLANTOATE DEIMINASE-RELATED"/>
    <property type="match status" value="1"/>
</dbReference>
<feature type="binding site" evidence="3">
    <location>
        <position position="92"/>
    </location>
    <ligand>
        <name>Zn(2+)</name>
        <dbReference type="ChEBI" id="CHEBI:29105"/>
        <label>1</label>
    </ligand>
</feature>
<dbReference type="SUPFAM" id="SSF55031">
    <property type="entry name" value="Bacterial exopeptidase dimerisation domain"/>
    <property type="match status" value="1"/>
</dbReference>
<feature type="binding site" evidence="4">
    <location>
        <position position="294"/>
    </location>
    <ligand>
        <name>allantoate</name>
        <dbReference type="ChEBI" id="CHEBI:17536"/>
    </ligand>
</feature>